<dbReference type="PANTHER" id="PTHR42971">
    <property type="entry name" value="TRNA (CYTIDINE(34)-2'-O)-METHYLTRANSFERASE"/>
    <property type="match status" value="1"/>
</dbReference>
<evidence type="ECO:0000259" key="8">
    <source>
        <dbReference type="Pfam" id="PF00588"/>
    </source>
</evidence>
<evidence type="ECO:0000256" key="5">
    <source>
        <dbReference type="ARBA" id="ARBA00022694"/>
    </source>
</evidence>
<dbReference type="SUPFAM" id="SSF75217">
    <property type="entry name" value="alpha/beta knot"/>
    <property type="match status" value="1"/>
</dbReference>
<dbReference type="CDD" id="cd18094">
    <property type="entry name" value="SpoU-like_TrmL"/>
    <property type="match status" value="1"/>
</dbReference>
<dbReference type="FunFam" id="3.40.1280.10:FF:000002">
    <property type="entry name" value="Peptidylprolyl isomerase"/>
    <property type="match status" value="1"/>
</dbReference>
<evidence type="ECO:0000256" key="1">
    <source>
        <dbReference type="ARBA" id="ARBA00022490"/>
    </source>
</evidence>
<comment type="catalytic activity">
    <reaction evidence="6">
        <text>cytidine(34) in tRNA + S-adenosyl-L-methionine = 2'-O-methylcytidine(34) in tRNA + S-adenosyl-L-homocysteine + H(+)</text>
        <dbReference type="Rhea" id="RHEA:43084"/>
        <dbReference type="Rhea" id="RHEA-COMP:10331"/>
        <dbReference type="Rhea" id="RHEA-COMP:10332"/>
        <dbReference type="ChEBI" id="CHEBI:15378"/>
        <dbReference type="ChEBI" id="CHEBI:57856"/>
        <dbReference type="ChEBI" id="CHEBI:59789"/>
        <dbReference type="ChEBI" id="CHEBI:74495"/>
        <dbReference type="ChEBI" id="CHEBI:82748"/>
        <dbReference type="EC" id="2.1.1.207"/>
    </reaction>
</comment>
<dbReference type="PIRSF" id="PIRSF029256">
    <property type="entry name" value="SpoU_TrmH_prd"/>
    <property type="match status" value="1"/>
</dbReference>
<comment type="subcellular location">
    <subcellularLocation>
        <location evidence="6">Cytoplasm</location>
    </subcellularLocation>
</comment>
<comment type="similarity">
    <text evidence="6">Belongs to the class IV-like SAM-binding methyltransferase superfamily. RNA methyltransferase TrmH family. TrmL subfamily.</text>
</comment>
<feature type="binding site" evidence="6 7">
    <location>
        <position position="122"/>
    </location>
    <ligand>
        <name>S-adenosyl-L-methionine</name>
        <dbReference type="ChEBI" id="CHEBI:59789"/>
    </ligand>
</feature>
<comment type="caution">
    <text evidence="9">The sequence shown here is derived from an EMBL/GenBank/DDBJ whole genome shotgun (WGS) entry which is preliminary data.</text>
</comment>
<gene>
    <name evidence="9" type="ORF">DPQ25_05355</name>
</gene>
<accession>A0A328UIB3</accession>
<dbReference type="AlphaFoldDB" id="A0A328UIB3"/>
<comment type="catalytic activity">
    <reaction evidence="6">
        <text>5-carboxymethylaminomethyluridine(34) in tRNA(Leu) + S-adenosyl-L-methionine = 5-carboxymethylaminomethyl-2'-O-methyluridine(34) in tRNA(Leu) + S-adenosyl-L-homocysteine + H(+)</text>
        <dbReference type="Rhea" id="RHEA:43088"/>
        <dbReference type="Rhea" id="RHEA-COMP:10333"/>
        <dbReference type="Rhea" id="RHEA-COMP:10334"/>
        <dbReference type="ChEBI" id="CHEBI:15378"/>
        <dbReference type="ChEBI" id="CHEBI:57856"/>
        <dbReference type="ChEBI" id="CHEBI:59789"/>
        <dbReference type="ChEBI" id="CHEBI:74508"/>
        <dbReference type="ChEBI" id="CHEBI:74511"/>
        <dbReference type="EC" id="2.1.1.207"/>
    </reaction>
</comment>
<sequence length="166" mass="19005">MAELNIVMVEPEIPQNTGNVARTCAATGARLHLVGPMGFRIDDKKLKRAGLDYWHLLDITFYDSLSDFFARNTGNFFYFSTKARQTHTQAQYPDGCYLVFGKETAGLPEELLRANREHCVRIPMRNHPDARSLNLSNSVAVGVYEVLRQWDYPGMLRQGELHRLSW</sequence>
<protein>
    <recommendedName>
        <fullName evidence="6">Putative tRNA (cytidine(34)-2'-O)-methyltransferase</fullName>
        <ecNumber evidence="6">2.1.1.207</ecNumber>
    </recommendedName>
    <alternativeName>
        <fullName evidence="6">tRNA (cytidine/uridine-2'-O-)-methyltransferase</fullName>
    </alternativeName>
</protein>
<dbReference type="GO" id="GO:0141098">
    <property type="term" value="F:tRNA (cytidine(34)-2'-O)-methyltransferase activity"/>
    <property type="evidence" value="ECO:0007669"/>
    <property type="project" value="RHEA"/>
</dbReference>
<evidence type="ECO:0000256" key="4">
    <source>
        <dbReference type="ARBA" id="ARBA00022691"/>
    </source>
</evidence>
<comment type="function">
    <text evidence="6">Could methylate the ribose at the nucleotide 34 wobble position in tRNA.</text>
</comment>
<keyword evidence="2 6" id="KW-0489">Methyltransferase</keyword>
<organism evidence="9 10">
    <name type="scientific">Hydrogeniiclostridium mannosilyticum</name>
    <dbReference type="NCBI Taxonomy" id="2764322"/>
    <lineage>
        <taxon>Bacteria</taxon>
        <taxon>Bacillati</taxon>
        <taxon>Bacillota</taxon>
        <taxon>Clostridia</taxon>
        <taxon>Eubacteriales</taxon>
        <taxon>Acutalibacteraceae</taxon>
        <taxon>Hydrogeniiclostridium</taxon>
    </lineage>
</organism>
<feature type="binding site" evidence="6 7">
    <location>
        <position position="132"/>
    </location>
    <ligand>
        <name>S-adenosyl-L-methionine</name>
        <dbReference type="ChEBI" id="CHEBI:59789"/>
    </ligand>
</feature>
<dbReference type="Gene3D" id="3.40.1280.10">
    <property type="match status" value="1"/>
</dbReference>
<dbReference type="EC" id="2.1.1.207" evidence="6"/>
<keyword evidence="10" id="KW-1185">Reference proteome</keyword>
<dbReference type="RefSeq" id="WP_112332154.1">
    <property type="nucleotide sequence ID" value="NZ_QLYR01000002.1"/>
</dbReference>
<keyword evidence="4 6" id="KW-0949">S-adenosyl-L-methionine</keyword>
<dbReference type="EMBL" id="QLYR01000002">
    <property type="protein sequence ID" value="RAQ29724.1"/>
    <property type="molecule type" value="Genomic_DNA"/>
</dbReference>
<dbReference type="GO" id="GO:0003723">
    <property type="term" value="F:RNA binding"/>
    <property type="evidence" value="ECO:0007669"/>
    <property type="project" value="InterPro"/>
</dbReference>
<dbReference type="GO" id="GO:0002130">
    <property type="term" value="P:wobble position ribose methylation"/>
    <property type="evidence" value="ECO:0007669"/>
    <property type="project" value="TreeGrafter"/>
</dbReference>
<keyword evidence="1 6" id="KW-0963">Cytoplasm</keyword>
<feature type="binding site" evidence="6 7">
    <location>
        <position position="101"/>
    </location>
    <ligand>
        <name>S-adenosyl-L-methionine</name>
        <dbReference type="ChEBI" id="CHEBI:59789"/>
    </ligand>
</feature>
<reference evidence="9 10" key="1">
    <citation type="submission" date="2018-06" db="EMBL/GenBank/DDBJ databases">
        <title>Noncontiguous genome sequence of Ruminococcaceae bacterium ASD2818.</title>
        <authorList>
            <person name="Chaplin A.V."/>
            <person name="Sokolova S.R."/>
            <person name="Kochetkova T.O."/>
            <person name="Goltsov A.Y."/>
            <person name="Trofimov D.Y."/>
            <person name="Efimov B.A."/>
        </authorList>
    </citation>
    <scope>NUCLEOTIDE SEQUENCE [LARGE SCALE GENOMIC DNA]</scope>
    <source>
        <strain evidence="9 10">ASD2818</strain>
    </source>
</reference>
<evidence type="ECO:0000313" key="10">
    <source>
        <dbReference type="Proteomes" id="UP000249377"/>
    </source>
</evidence>
<dbReference type="InterPro" id="IPR029026">
    <property type="entry name" value="tRNA_m1G_MTases_N"/>
</dbReference>
<dbReference type="InterPro" id="IPR001537">
    <property type="entry name" value="SpoU_MeTrfase"/>
</dbReference>
<keyword evidence="5 6" id="KW-0819">tRNA processing</keyword>
<dbReference type="HAMAP" id="MF_01885">
    <property type="entry name" value="tRNA_methyltr_TrmL"/>
    <property type="match status" value="1"/>
</dbReference>
<dbReference type="GO" id="GO:0005737">
    <property type="term" value="C:cytoplasm"/>
    <property type="evidence" value="ECO:0007669"/>
    <property type="project" value="UniProtKB-SubCell"/>
</dbReference>
<proteinExistence type="inferred from homology"/>
<dbReference type="InterPro" id="IPR029028">
    <property type="entry name" value="Alpha/beta_knot_MTases"/>
</dbReference>
<dbReference type="PANTHER" id="PTHR42971:SF1">
    <property type="entry name" value="TRNA (CYTIDINE(34)-2'-O)-METHYLTRANSFERASE"/>
    <property type="match status" value="1"/>
</dbReference>
<feature type="domain" description="tRNA/rRNA methyltransferase SpoU type" evidence="8">
    <location>
        <begin position="4"/>
        <end position="144"/>
    </location>
</feature>
<evidence type="ECO:0000256" key="2">
    <source>
        <dbReference type="ARBA" id="ARBA00022603"/>
    </source>
</evidence>
<dbReference type="GO" id="GO:0042802">
    <property type="term" value="F:identical protein binding"/>
    <property type="evidence" value="ECO:0007669"/>
    <property type="project" value="UniProtKB-ARBA"/>
</dbReference>
<evidence type="ECO:0000256" key="3">
    <source>
        <dbReference type="ARBA" id="ARBA00022679"/>
    </source>
</evidence>
<name>A0A328UIB3_9FIRM</name>
<keyword evidence="3 6" id="KW-0808">Transferase</keyword>
<dbReference type="GO" id="GO:0141102">
    <property type="term" value="F:tRNA (5-carboxymethylaminomethyluridine(34)-2'-O)-methyltransferase activity"/>
    <property type="evidence" value="ECO:0007669"/>
    <property type="project" value="RHEA"/>
</dbReference>
<evidence type="ECO:0000256" key="7">
    <source>
        <dbReference type="PIRSR" id="PIRSR029256-1"/>
    </source>
</evidence>
<evidence type="ECO:0000256" key="6">
    <source>
        <dbReference type="HAMAP-Rule" id="MF_01885"/>
    </source>
</evidence>
<dbReference type="InterPro" id="IPR016914">
    <property type="entry name" value="TrmL"/>
</dbReference>
<evidence type="ECO:0000313" key="9">
    <source>
        <dbReference type="EMBL" id="RAQ29724.1"/>
    </source>
</evidence>
<dbReference type="Pfam" id="PF00588">
    <property type="entry name" value="SpoU_methylase"/>
    <property type="match status" value="1"/>
</dbReference>
<comment type="caution">
    <text evidence="6">Lacks conserved residue(s) required for the propagation of feature annotation.</text>
</comment>
<dbReference type="Proteomes" id="UP000249377">
    <property type="component" value="Unassembled WGS sequence"/>
</dbReference>